<reference evidence="2" key="1">
    <citation type="submission" date="2018-11" db="EMBL/GenBank/DDBJ databases">
        <authorList>
            <consortium name="Genoscope - CEA"/>
            <person name="William W."/>
        </authorList>
    </citation>
    <scope>NUCLEOTIDE SEQUENCE</scope>
</reference>
<proteinExistence type="predicted"/>
<protein>
    <submittedName>
        <fullName evidence="2">Uncharacterized protein</fullName>
    </submittedName>
</protein>
<feature type="region of interest" description="Disordered" evidence="1">
    <location>
        <begin position="1"/>
        <end position="63"/>
    </location>
</feature>
<sequence>MAFTETPPSTAESSPLRSCGWRHSISSSTSSPLPISISRKSSPFPEAASSTAASTGETAAPRF</sequence>
<gene>
    <name evidence="2" type="ORF">BRAA06T25131Z</name>
</gene>
<feature type="compositionally biased region" description="Low complexity" evidence="1">
    <location>
        <begin position="24"/>
        <end position="63"/>
    </location>
</feature>
<accession>A0A3P5Z0M4</accession>
<dbReference type="AlphaFoldDB" id="A0A3P5Z0M4"/>
<evidence type="ECO:0000256" key="1">
    <source>
        <dbReference type="SAM" id="MobiDB-lite"/>
    </source>
</evidence>
<dbReference type="EMBL" id="LR031569">
    <property type="protein sequence ID" value="VDC66591.1"/>
    <property type="molecule type" value="Genomic_DNA"/>
</dbReference>
<name>A0A3P5Z0M4_BRACM</name>
<evidence type="ECO:0000313" key="2">
    <source>
        <dbReference type="EMBL" id="VDC66591.1"/>
    </source>
</evidence>
<feature type="compositionally biased region" description="Polar residues" evidence="1">
    <location>
        <begin position="1"/>
        <end position="16"/>
    </location>
</feature>
<organism evidence="2">
    <name type="scientific">Brassica campestris</name>
    <name type="common">Field mustard</name>
    <dbReference type="NCBI Taxonomy" id="3711"/>
    <lineage>
        <taxon>Eukaryota</taxon>
        <taxon>Viridiplantae</taxon>
        <taxon>Streptophyta</taxon>
        <taxon>Embryophyta</taxon>
        <taxon>Tracheophyta</taxon>
        <taxon>Spermatophyta</taxon>
        <taxon>Magnoliopsida</taxon>
        <taxon>eudicotyledons</taxon>
        <taxon>Gunneridae</taxon>
        <taxon>Pentapetalae</taxon>
        <taxon>rosids</taxon>
        <taxon>malvids</taxon>
        <taxon>Brassicales</taxon>
        <taxon>Brassicaceae</taxon>
        <taxon>Brassiceae</taxon>
        <taxon>Brassica</taxon>
    </lineage>
</organism>